<protein>
    <recommendedName>
        <fullName evidence="6">Purple acid phosphatase</fullName>
        <ecNumber evidence="6">3.1.3.2</ecNumber>
    </recommendedName>
</protein>
<dbReference type="SUPFAM" id="SSF49363">
    <property type="entry name" value="Purple acid phosphatase, N-terminal domain"/>
    <property type="match status" value="1"/>
</dbReference>
<evidence type="ECO:0000313" key="9">
    <source>
        <dbReference type="Proteomes" id="UP000237347"/>
    </source>
</evidence>
<dbReference type="PANTHER" id="PTHR45778">
    <property type="entry name" value="PURPLE ACID PHOSPHATASE-RELATED"/>
    <property type="match status" value="1"/>
</dbReference>
<evidence type="ECO:0000256" key="1">
    <source>
        <dbReference type="ARBA" id="ARBA00001962"/>
    </source>
</evidence>
<comment type="similarity">
    <text evidence="2 6">Belongs to the metallophosphoesterase superfamily. Purple acid phosphatase family.</text>
</comment>
<dbReference type="Proteomes" id="UP000237347">
    <property type="component" value="Unassembled WGS sequence"/>
</dbReference>
<organism evidence="8 9">
    <name type="scientific">Quercus suber</name>
    <name type="common">Cork oak</name>
    <dbReference type="NCBI Taxonomy" id="58331"/>
    <lineage>
        <taxon>Eukaryota</taxon>
        <taxon>Viridiplantae</taxon>
        <taxon>Streptophyta</taxon>
        <taxon>Embryophyta</taxon>
        <taxon>Tracheophyta</taxon>
        <taxon>Spermatophyta</taxon>
        <taxon>Magnoliopsida</taxon>
        <taxon>eudicotyledons</taxon>
        <taxon>Gunneridae</taxon>
        <taxon>Pentapetalae</taxon>
        <taxon>rosids</taxon>
        <taxon>fabids</taxon>
        <taxon>Fagales</taxon>
        <taxon>Fagaceae</taxon>
        <taxon>Quercus</taxon>
    </lineage>
</organism>
<dbReference type="PANTHER" id="PTHR45778:SF16">
    <property type="entry name" value="INACTIVE PURPLE ACID PHOSPHATASE 1-RELATED"/>
    <property type="match status" value="1"/>
</dbReference>
<comment type="subunit">
    <text evidence="3">Homodimer.</text>
</comment>
<dbReference type="Pfam" id="PF00149">
    <property type="entry name" value="Metallophos"/>
    <property type="match status" value="1"/>
</dbReference>
<keyword evidence="9" id="KW-1185">Reference proteome</keyword>
<dbReference type="AlphaFoldDB" id="A0AAW0JMM9"/>
<dbReference type="InterPro" id="IPR004843">
    <property type="entry name" value="Calcineurin-like_PHP"/>
</dbReference>
<feature type="non-terminal residue" evidence="8">
    <location>
        <position position="1"/>
    </location>
</feature>
<keyword evidence="6" id="KW-0378">Hydrolase</keyword>
<sequence>PKLVAVSNMVAFVNPNAPVYPRLAQGKVGNEMTVTWTSGYGIDEAEPFVEWGPKGGAQVRSPTGAYTYKLGHSFFNGTFIWSQEYWFRASPYLGQNSLQHVIIFGDMGKGEADGSFEFEDFQPASLNTTKQLIEDLNDIDIVFHIGDIVYAMGYIAQWDQFIAQIEPIASTKPYMIGSGNHECDWPGTGSFYQNMDSGGECGVLAENKFYVPAENRANFWYSTDYVMFQFCLAHTELNWRGRSEQYKFIENCLASVDRQRQPWLIFLAQSTRLFFCGLLCGRRVI</sequence>
<comment type="caution">
    <text evidence="8">The sequence shown here is derived from an EMBL/GenBank/DDBJ whole genome shotgun (WGS) entry which is preliminary data.</text>
</comment>
<comment type="cofactor">
    <cofactor evidence="1">
        <name>Fe cation</name>
        <dbReference type="ChEBI" id="CHEBI:24875"/>
    </cofactor>
</comment>
<evidence type="ECO:0000256" key="5">
    <source>
        <dbReference type="ARBA" id="ARBA00022833"/>
    </source>
</evidence>
<evidence type="ECO:0000259" key="7">
    <source>
        <dbReference type="Pfam" id="PF00149"/>
    </source>
</evidence>
<name>A0AAW0JMM9_QUESU</name>
<dbReference type="Gene3D" id="3.60.21.10">
    <property type="match status" value="1"/>
</dbReference>
<keyword evidence="5" id="KW-0862">Zinc</keyword>
<dbReference type="GO" id="GO:0003993">
    <property type="term" value="F:acid phosphatase activity"/>
    <property type="evidence" value="ECO:0007669"/>
    <property type="project" value="UniProtKB-EC"/>
</dbReference>
<keyword evidence="4" id="KW-0732">Signal</keyword>
<evidence type="ECO:0000256" key="2">
    <source>
        <dbReference type="ARBA" id="ARBA00008723"/>
    </source>
</evidence>
<dbReference type="EMBL" id="PKMF04000510">
    <property type="protein sequence ID" value="KAK7828095.1"/>
    <property type="molecule type" value="Genomic_DNA"/>
</dbReference>
<feature type="domain" description="Calcineurin-like phosphoesterase" evidence="7">
    <location>
        <begin position="101"/>
        <end position="268"/>
    </location>
</feature>
<dbReference type="InterPro" id="IPR029052">
    <property type="entry name" value="Metallo-depent_PP-like"/>
</dbReference>
<gene>
    <name evidence="8" type="primary">PAP1_3</name>
    <name evidence="8" type="ORF">CFP56_030535</name>
</gene>
<dbReference type="EC" id="3.1.3.2" evidence="6"/>
<dbReference type="SUPFAM" id="SSF56300">
    <property type="entry name" value="Metallo-dependent phosphatases"/>
    <property type="match status" value="1"/>
</dbReference>
<proteinExistence type="inferred from homology"/>
<evidence type="ECO:0000256" key="4">
    <source>
        <dbReference type="ARBA" id="ARBA00022729"/>
    </source>
</evidence>
<evidence type="ECO:0000256" key="6">
    <source>
        <dbReference type="RuleBase" id="RU361203"/>
    </source>
</evidence>
<comment type="catalytic activity">
    <reaction evidence="6">
        <text>a phosphate monoester + H2O = an alcohol + phosphate</text>
        <dbReference type="Rhea" id="RHEA:15017"/>
        <dbReference type="ChEBI" id="CHEBI:15377"/>
        <dbReference type="ChEBI" id="CHEBI:30879"/>
        <dbReference type="ChEBI" id="CHEBI:43474"/>
        <dbReference type="ChEBI" id="CHEBI:67140"/>
        <dbReference type="EC" id="3.1.3.2"/>
    </reaction>
</comment>
<dbReference type="InterPro" id="IPR008963">
    <property type="entry name" value="Purple_acid_Pase-like_N"/>
</dbReference>
<reference evidence="8 9" key="1">
    <citation type="journal article" date="2018" name="Sci. Data">
        <title>The draft genome sequence of cork oak.</title>
        <authorList>
            <person name="Ramos A.M."/>
            <person name="Usie A."/>
            <person name="Barbosa P."/>
            <person name="Barros P.M."/>
            <person name="Capote T."/>
            <person name="Chaves I."/>
            <person name="Simoes F."/>
            <person name="Abreu I."/>
            <person name="Carrasquinho I."/>
            <person name="Faro C."/>
            <person name="Guimaraes J.B."/>
            <person name="Mendonca D."/>
            <person name="Nobrega F."/>
            <person name="Rodrigues L."/>
            <person name="Saibo N.J.M."/>
            <person name="Varela M.C."/>
            <person name="Egas C."/>
            <person name="Matos J."/>
            <person name="Miguel C.M."/>
            <person name="Oliveira M.M."/>
            <person name="Ricardo C.P."/>
            <person name="Goncalves S."/>
        </authorList>
    </citation>
    <scope>NUCLEOTIDE SEQUENCE [LARGE SCALE GENOMIC DNA]</scope>
    <source>
        <strain evidence="9">cv. HL8</strain>
    </source>
</reference>
<evidence type="ECO:0000256" key="3">
    <source>
        <dbReference type="ARBA" id="ARBA00011738"/>
    </source>
</evidence>
<evidence type="ECO:0000313" key="8">
    <source>
        <dbReference type="EMBL" id="KAK7828095.1"/>
    </source>
</evidence>
<accession>A0AAW0JMM9</accession>
<dbReference type="GO" id="GO:0046872">
    <property type="term" value="F:metal ion binding"/>
    <property type="evidence" value="ECO:0007669"/>
    <property type="project" value="InterPro"/>
</dbReference>